<gene>
    <name evidence="1" type="ORF">WMO45_08535</name>
</gene>
<sequence length="191" mass="22033">METLYEKYKKLNLDGSWIGLTQADGDPYFCTPVGAEIIGWDNAIHYCFIEAWGDMVFCVNPETCCDFYVYPIAKTFRDFLRLILAVGTTNTLQQIIGWDQTLFEAFVAAPEEREYRSRPEVVQVLHTIRKTLQLTPMEAPFPYVKELQSQFPYAQICFSNDYYDTLGLERPDGTVPDANESEVESIAFRFE</sequence>
<keyword evidence="2" id="KW-1185">Reference proteome</keyword>
<organism evidence="1 2">
    <name type="scientific">Flavonifractor hominis</name>
    <dbReference type="NCBI Taxonomy" id="3133178"/>
    <lineage>
        <taxon>Bacteria</taxon>
        <taxon>Bacillati</taxon>
        <taxon>Bacillota</taxon>
        <taxon>Clostridia</taxon>
        <taxon>Eubacteriales</taxon>
        <taxon>Oscillospiraceae</taxon>
        <taxon>Flavonifractor</taxon>
    </lineage>
</organism>
<dbReference type="RefSeq" id="WP_349140231.1">
    <property type="nucleotide sequence ID" value="NZ_JBBMFT010000004.1"/>
</dbReference>
<comment type="caution">
    <text evidence="1">The sequence shown here is derived from an EMBL/GenBank/DDBJ whole genome shotgun (WGS) entry which is preliminary data.</text>
</comment>
<evidence type="ECO:0000313" key="1">
    <source>
        <dbReference type="EMBL" id="MEQ2456567.1"/>
    </source>
</evidence>
<evidence type="ECO:0000313" key="2">
    <source>
        <dbReference type="Proteomes" id="UP001440599"/>
    </source>
</evidence>
<reference evidence="1 2" key="1">
    <citation type="submission" date="2024-03" db="EMBL/GenBank/DDBJ databases">
        <title>Human intestinal bacterial collection.</title>
        <authorList>
            <person name="Pauvert C."/>
            <person name="Hitch T.C.A."/>
            <person name="Clavel T."/>
        </authorList>
    </citation>
    <scope>NUCLEOTIDE SEQUENCE [LARGE SCALE GENOMIC DNA]</scope>
    <source>
        <strain evidence="1 2">CLA-AP-H34</strain>
    </source>
</reference>
<dbReference type="Proteomes" id="UP001440599">
    <property type="component" value="Unassembled WGS sequence"/>
</dbReference>
<proteinExistence type="predicted"/>
<name>A0ABV1ERP8_9FIRM</name>
<dbReference type="EMBL" id="JBBMFT010000004">
    <property type="protein sequence ID" value="MEQ2456567.1"/>
    <property type="molecule type" value="Genomic_DNA"/>
</dbReference>
<accession>A0ABV1ERP8</accession>
<protein>
    <submittedName>
        <fullName evidence="1">Uncharacterized protein</fullName>
    </submittedName>
</protein>